<dbReference type="Gene3D" id="3.30.560.10">
    <property type="entry name" value="Glucose Oxidase, domain 3"/>
    <property type="match status" value="1"/>
</dbReference>
<dbReference type="PROSITE" id="PS00623">
    <property type="entry name" value="GMC_OXRED_1"/>
    <property type="match status" value="1"/>
</dbReference>
<evidence type="ECO:0000256" key="4">
    <source>
        <dbReference type="RuleBase" id="RU003968"/>
    </source>
</evidence>
<name>A0AA38M650_9CUCU</name>
<dbReference type="EMBL" id="JALNTZ010000007">
    <property type="protein sequence ID" value="KAJ3644469.1"/>
    <property type="molecule type" value="Genomic_DNA"/>
</dbReference>
<protein>
    <recommendedName>
        <fullName evidence="6">Glucose-methanol-choline oxidoreductase N-terminal domain-containing protein</fullName>
    </recommendedName>
</protein>
<dbReference type="PANTHER" id="PTHR11552">
    <property type="entry name" value="GLUCOSE-METHANOL-CHOLINE GMC OXIDOREDUCTASE"/>
    <property type="match status" value="1"/>
</dbReference>
<comment type="cofactor">
    <cofactor evidence="3">
        <name>FAD</name>
        <dbReference type="ChEBI" id="CHEBI:57692"/>
    </cofactor>
</comment>
<feature type="domain" description="Glucose-methanol-choline oxidoreductase N-terminal" evidence="6">
    <location>
        <begin position="139"/>
        <end position="162"/>
    </location>
</feature>
<dbReference type="GO" id="GO:0016614">
    <property type="term" value="F:oxidoreductase activity, acting on CH-OH group of donors"/>
    <property type="evidence" value="ECO:0007669"/>
    <property type="project" value="InterPro"/>
</dbReference>
<dbReference type="Gene3D" id="3.50.50.60">
    <property type="entry name" value="FAD/NAD(P)-binding domain"/>
    <property type="match status" value="1"/>
</dbReference>
<dbReference type="PIRSF" id="PIRSF000137">
    <property type="entry name" value="Alcohol_oxidase"/>
    <property type="match status" value="1"/>
</dbReference>
<feature type="binding site" evidence="3">
    <location>
        <position position="281"/>
    </location>
    <ligand>
        <name>FAD</name>
        <dbReference type="ChEBI" id="CHEBI:57692"/>
    </ligand>
</feature>
<feature type="chain" id="PRO_5041337090" description="Glucose-methanol-choline oxidoreductase N-terminal domain-containing protein" evidence="5">
    <location>
        <begin position="17"/>
        <end position="619"/>
    </location>
</feature>
<dbReference type="SUPFAM" id="SSF54373">
    <property type="entry name" value="FAD-linked reductases, C-terminal domain"/>
    <property type="match status" value="1"/>
</dbReference>
<feature type="active site" description="Proton donor" evidence="2">
    <location>
        <position position="550"/>
    </location>
</feature>
<keyword evidence="3 4" id="KW-0274">FAD</keyword>
<dbReference type="InterPro" id="IPR012132">
    <property type="entry name" value="GMC_OxRdtase"/>
</dbReference>
<dbReference type="GO" id="GO:0050660">
    <property type="term" value="F:flavin adenine dinucleotide binding"/>
    <property type="evidence" value="ECO:0007669"/>
    <property type="project" value="InterPro"/>
</dbReference>
<comment type="similarity">
    <text evidence="1 4">Belongs to the GMC oxidoreductase family.</text>
</comment>
<feature type="active site" description="Proton acceptor" evidence="2">
    <location>
        <position position="594"/>
    </location>
</feature>
<reference evidence="7" key="1">
    <citation type="journal article" date="2023" name="G3 (Bethesda)">
        <title>Whole genome assemblies of Zophobas morio and Tenebrio molitor.</title>
        <authorList>
            <person name="Kaur S."/>
            <person name="Stinson S.A."/>
            <person name="diCenzo G.C."/>
        </authorList>
    </citation>
    <scope>NUCLEOTIDE SEQUENCE</scope>
    <source>
        <strain evidence="7">QUZm001</strain>
    </source>
</reference>
<dbReference type="InterPro" id="IPR007867">
    <property type="entry name" value="GMC_OxRtase_C"/>
</dbReference>
<sequence length="619" mass="69791">MFNRFFPLFFVFLGKAQEQAEINYYAELISNVTEEAYTYQLPKGAYEYYSPKKRQYFGSYDFIVVGAGAGGTVVANRLTEIKNWNVLVLEAGGYGDDATDVPNLYGPIEFTRYNWGFNSTPQTTCCLGLQNHICPYPRGKGVGGSTLINGLAYSRGHKSDFQKWEKFANSKRWGYDSVLYYFKKSENFVHNDKQAPYEPQYHATGGYLNVEYHEPRSPQLNAYLEANKELGYDIVDYNANKIGASPVQLNTIHGRRLDGGKAFIHPVRRRKNLKLLTYSYVTKLRIKNGVVRGVEFSHKGNNYVVQATKEVILAAGVFGTPQILLLSGVGPRKHLEDLKIDVVADLEVGSTLRDNSVFYGISISTNYTEPIRPLKEYVKEYLNGVGPYAIPSNDQGIGFYESSYTKGTGIPDIELQVITANGTSALAQRMFYLTDQTFEDLWKYVNIPRTFNVWVIDLHAQSVGTIRLKSKNPYEYPLIDSNFISDPENRDINTLYEGIQLILRLLETKALKAINATLQGGPLRACKRYEYLSRDYWYCALRQLTINLYHPLGTCPMGTDPKKGAVVDSELRVFGFKNLRIADASVFPLALAGHPNAPTVMVGEQAGDLIKLTYLKYVD</sequence>
<keyword evidence="4" id="KW-0285">Flavoprotein</keyword>
<dbReference type="PANTHER" id="PTHR11552:SF158">
    <property type="entry name" value="GH23626P-RELATED"/>
    <property type="match status" value="1"/>
</dbReference>
<keyword evidence="5" id="KW-0732">Signal</keyword>
<evidence type="ECO:0000256" key="1">
    <source>
        <dbReference type="ARBA" id="ARBA00010790"/>
    </source>
</evidence>
<accession>A0AA38M650</accession>
<organism evidence="7 8">
    <name type="scientific">Zophobas morio</name>
    <dbReference type="NCBI Taxonomy" id="2755281"/>
    <lineage>
        <taxon>Eukaryota</taxon>
        <taxon>Metazoa</taxon>
        <taxon>Ecdysozoa</taxon>
        <taxon>Arthropoda</taxon>
        <taxon>Hexapoda</taxon>
        <taxon>Insecta</taxon>
        <taxon>Pterygota</taxon>
        <taxon>Neoptera</taxon>
        <taxon>Endopterygota</taxon>
        <taxon>Coleoptera</taxon>
        <taxon>Polyphaga</taxon>
        <taxon>Cucujiformia</taxon>
        <taxon>Tenebrionidae</taxon>
        <taxon>Zophobas</taxon>
    </lineage>
</organism>
<gene>
    <name evidence="7" type="ORF">Zmor_022196</name>
</gene>
<evidence type="ECO:0000313" key="8">
    <source>
        <dbReference type="Proteomes" id="UP001168821"/>
    </source>
</evidence>
<evidence type="ECO:0000256" key="5">
    <source>
        <dbReference type="SAM" id="SignalP"/>
    </source>
</evidence>
<comment type="caution">
    <text evidence="7">The sequence shown here is derived from an EMBL/GenBank/DDBJ whole genome shotgun (WGS) entry which is preliminary data.</text>
</comment>
<keyword evidence="8" id="KW-1185">Reference proteome</keyword>
<dbReference type="Pfam" id="PF00732">
    <property type="entry name" value="GMC_oxred_N"/>
    <property type="match status" value="1"/>
</dbReference>
<evidence type="ECO:0000259" key="6">
    <source>
        <dbReference type="PROSITE" id="PS00623"/>
    </source>
</evidence>
<evidence type="ECO:0000256" key="3">
    <source>
        <dbReference type="PIRSR" id="PIRSR000137-2"/>
    </source>
</evidence>
<dbReference type="InterPro" id="IPR000172">
    <property type="entry name" value="GMC_OxRdtase_N"/>
</dbReference>
<dbReference type="Pfam" id="PF05199">
    <property type="entry name" value="GMC_oxred_C"/>
    <property type="match status" value="1"/>
</dbReference>
<dbReference type="AlphaFoldDB" id="A0AA38M650"/>
<evidence type="ECO:0000313" key="7">
    <source>
        <dbReference type="EMBL" id="KAJ3644469.1"/>
    </source>
</evidence>
<dbReference type="SUPFAM" id="SSF51905">
    <property type="entry name" value="FAD/NAD(P)-binding domain"/>
    <property type="match status" value="1"/>
</dbReference>
<dbReference type="Proteomes" id="UP001168821">
    <property type="component" value="Unassembled WGS sequence"/>
</dbReference>
<proteinExistence type="inferred from homology"/>
<feature type="signal peptide" evidence="5">
    <location>
        <begin position="1"/>
        <end position="16"/>
    </location>
</feature>
<evidence type="ECO:0000256" key="2">
    <source>
        <dbReference type="PIRSR" id="PIRSR000137-1"/>
    </source>
</evidence>
<dbReference type="InterPro" id="IPR036188">
    <property type="entry name" value="FAD/NAD-bd_sf"/>
</dbReference>